<reference evidence="1" key="2">
    <citation type="submission" date="2008-07" db="EMBL/GenBank/DDBJ databases">
        <title>Nitrogen-starvation-inducible cDNA clones isolated by using cDNA subtraction in a novel microalga accumulating lipids and hydrocarbons.</title>
        <authorList>
            <person name="Satoh A."/>
        </authorList>
    </citation>
    <scope>NUCLEOTIDE SEQUENCE</scope>
    <source>
        <strain evidence="1">MBIC11204</strain>
    </source>
</reference>
<dbReference type="AlphaFoldDB" id="B3Y5N6"/>
<evidence type="ECO:0000313" key="1">
    <source>
        <dbReference type="EMBL" id="BAG55393.1"/>
    </source>
</evidence>
<organism evidence="1">
    <name type="scientific">Pseudochoricystis ellipsoidea</name>
    <name type="common">nom. nud.</name>
    <dbReference type="NCBI Taxonomy" id="546385"/>
    <lineage>
        <taxon>Eukaryota</taxon>
        <taxon>Viridiplantae</taxon>
        <taxon>Chlorophyta</taxon>
        <taxon>core chlorophytes</taxon>
        <taxon>Trebouxiophyceae</taxon>
    </lineage>
</organism>
<sequence>NQSKSKACMYDTDSSYGIQGLWSELSAKPRQLCCKVWHCWQVVTAFGGL</sequence>
<feature type="non-terminal residue" evidence="1">
    <location>
        <position position="49"/>
    </location>
</feature>
<reference evidence="1" key="1">
    <citation type="submission" date="2008-07" db="EMBL/GenBank/DDBJ databases">
        <title>Characterization of the lipid accumulation in a new microalgal species, Pseudochoricystis ellipsoidea (Trebouxiophyceae).</title>
        <authorList>
            <person name="Satoh A."/>
            <person name="Kato M."/>
            <person name="Yamato K.T."/>
            <person name="Ikegami Y."/>
            <person name="Sekiguchi H."/>
            <person name="Kurano N."/>
            <person name="Miyachi S."/>
        </authorList>
    </citation>
    <scope>NUCLEOTIDE SEQUENCE</scope>
    <source>
        <strain evidence="1">MBIC11204</strain>
    </source>
</reference>
<name>B3Y5N6_9CHLO</name>
<feature type="non-terminal residue" evidence="1">
    <location>
        <position position="1"/>
    </location>
</feature>
<proteinExistence type="evidence at transcript level"/>
<protein>
    <submittedName>
        <fullName evidence="1">Uncharacterized protein</fullName>
    </submittedName>
</protein>
<accession>B3Y5N6</accession>
<dbReference type="EMBL" id="AB444267">
    <property type="protein sequence ID" value="BAG55393.1"/>
    <property type="molecule type" value="mRNA"/>
</dbReference>